<evidence type="ECO:0000256" key="18">
    <source>
        <dbReference type="ARBA" id="ARBA00029893"/>
    </source>
</evidence>
<evidence type="ECO:0000256" key="4">
    <source>
        <dbReference type="ARBA" id="ARBA00005189"/>
    </source>
</evidence>
<sequence>MKSRIISGLIGLALLITIVMNGGIIFDLSVLLLSLVGVYEFNKAIRKIENINPISWINYALAIGLFLLNFTKNNILGFILFLYLIISLCLLVLKSEYNVKDISITIFGGLYVPFFFYHMYLLNDNVYIWLVFIGAFATDTFAYFTGMTLGKKKLCPEISPKKTVEGSIGGIIGTLVVMIIFSRKIGIDNIIGISILSIILSIMAQMGDLTASTIKRSSGIKDYGNLMPGHGGVLDRFDSILFVTPIVYYYITYML</sequence>
<evidence type="ECO:0000256" key="13">
    <source>
        <dbReference type="ARBA" id="ARBA00022989"/>
    </source>
</evidence>
<comment type="catalytic activity">
    <reaction evidence="1">
        <text>a 1,2-diacyl-sn-glycero-3-phosphate + CTP + H(+) = a CDP-1,2-diacyl-sn-glycerol + diphosphate</text>
        <dbReference type="Rhea" id="RHEA:16229"/>
        <dbReference type="ChEBI" id="CHEBI:15378"/>
        <dbReference type="ChEBI" id="CHEBI:33019"/>
        <dbReference type="ChEBI" id="CHEBI:37563"/>
        <dbReference type="ChEBI" id="CHEBI:58332"/>
        <dbReference type="ChEBI" id="CHEBI:58608"/>
        <dbReference type="EC" id="2.7.7.41"/>
    </reaction>
</comment>
<evidence type="ECO:0000256" key="7">
    <source>
        <dbReference type="ARBA" id="ARBA00019373"/>
    </source>
</evidence>
<accession>K0AZ76</accession>
<keyword evidence="10 24" id="KW-0808">Transferase</keyword>
<organism evidence="24 25">
    <name type="scientific">Gottschalkia acidurici (strain ATCC 7906 / DSM 604 / BCRC 14475 / CIP 104303 / KCTC 5404 / NCIMB 10678 / 9a)</name>
    <name type="common">Clostridium acidurici</name>
    <dbReference type="NCBI Taxonomy" id="1128398"/>
    <lineage>
        <taxon>Bacteria</taxon>
        <taxon>Bacillati</taxon>
        <taxon>Bacillota</taxon>
        <taxon>Tissierellia</taxon>
        <taxon>Tissierellales</taxon>
        <taxon>Gottschalkiaceae</taxon>
        <taxon>Gottschalkia</taxon>
    </lineage>
</organism>
<evidence type="ECO:0000256" key="23">
    <source>
        <dbReference type="ARBA" id="ARBA00033406"/>
    </source>
</evidence>
<evidence type="ECO:0000256" key="19">
    <source>
        <dbReference type="ARBA" id="ARBA00031825"/>
    </source>
</evidence>
<dbReference type="PANTHER" id="PTHR46382:SF1">
    <property type="entry name" value="PHOSPHATIDATE CYTIDYLYLTRANSFERASE"/>
    <property type="match status" value="1"/>
</dbReference>
<name>K0AZ76_GOTA9</name>
<proteinExistence type="inferred from homology"/>
<comment type="pathway">
    <text evidence="3">Phospholipid metabolism; CDP-diacylglycerol biosynthesis; CDP-diacylglycerol from sn-glycerol 3-phosphate: step 3/3.</text>
</comment>
<evidence type="ECO:0000256" key="14">
    <source>
        <dbReference type="ARBA" id="ARBA00023098"/>
    </source>
</evidence>
<evidence type="ECO:0000256" key="9">
    <source>
        <dbReference type="ARBA" id="ARBA00022516"/>
    </source>
</evidence>
<evidence type="ECO:0000256" key="1">
    <source>
        <dbReference type="ARBA" id="ARBA00001698"/>
    </source>
</evidence>
<keyword evidence="9" id="KW-0444">Lipid biosynthesis</keyword>
<dbReference type="EMBL" id="CP003326">
    <property type="protein sequence ID" value="AFS78574.1"/>
    <property type="molecule type" value="Genomic_DNA"/>
</dbReference>
<keyword evidence="17" id="KW-1208">Phospholipid metabolism</keyword>
<protein>
    <recommendedName>
        <fullName evidence="7">Phosphatidate cytidylyltransferase</fullName>
        <ecNumber evidence="6">2.7.7.41</ecNumber>
    </recommendedName>
    <alternativeName>
        <fullName evidence="20">CDP-DAG synthase</fullName>
    </alternativeName>
    <alternativeName>
        <fullName evidence="22">CDP-DG synthase</fullName>
    </alternativeName>
    <alternativeName>
        <fullName evidence="18">CDP-diacylglycerol synthase</fullName>
    </alternativeName>
    <alternativeName>
        <fullName evidence="21">CDP-diglyceride pyrophosphorylase</fullName>
    </alternativeName>
    <alternativeName>
        <fullName evidence="23">CDP-diglyceride synthase</fullName>
    </alternativeName>
    <alternativeName>
        <fullName evidence="19">CTP:phosphatidate cytidylyltransferase</fullName>
    </alternativeName>
</protein>
<evidence type="ECO:0000256" key="3">
    <source>
        <dbReference type="ARBA" id="ARBA00005119"/>
    </source>
</evidence>
<dbReference type="Pfam" id="PF01148">
    <property type="entry name" value="CTP_transf_1"/>
    <property type="match status" value="1"/>
</dbReference>
<evidence type="ECO:0000256" key="2">
    <source>
        <dbReference type="ARBA" id="ARBA00004651"/>
    </source>
</evidence>
<dbReference type="GO" id="GO:0004605">
    <property type="term" value="F:phosphatidate cytidylyltransferase activity"/>
    <property type="evidence" value="ECO:0007669"/>
    <property type="project" value="UniProtKB-EC"/>
</dbReference>
<dbReference type="STRING" id="1128398.Curi_c15660"/>
<keyword evidence="8" id="KW-1003">Cell membrane</keyword>
<keyword evidence="25" id="KW-1185">Reference proteome</keyword>
<dbReference type="HOGENOM" id="CLU_037294_3_3_9"/>
<keyword evidence="16" id="KW-0594">Phospholipid biosynthesis</keyword>
<dbReference type="EC" id="2.7.7.41" evidence="6"/>
<evidence type="ECO:0000256" key="22">
    <source>
        <dbReference type="ARBA" id="ARBA00032743"/>
    </source>
</evidence>
<evidence type="ECO:0000256" key="6">
    <source>
        <dbReference type="ARBA" id="ARBA00012487"/>
    </source>
</evidence>
<dbReference type="Proteomes" id="UP000006094">
    <property type="component" value="Chromosome"/>
</dbReference>
<evidence type="ECO:0000256" key="12">
    <source>
        <dbReference type="ARBA" id="ARBA00022695"/>
    </source>
</evidence>
<keyword evidence="11" id="KW-0812">Transmembrane</keyword>
<evidence type="ECO:0000256" key="21">
    <source>
        <dbReference type="ARBA" id="ARBA00032396"/>
    </source>
</evidence>
<evidence type="ECO:0000256" key="5">
    <source>
        <dbReference type="ARBA" id="ARBA00010185"/>
    </source>
</evidence>
<evidence type="ECO:0000256" key="17">
    <source>
        <dbReference type="ARBA" id="ARBA00023264"/>
    </source>
</evidence>
<evidence type="ECO:0000256" key="11">
    <source>
        <dbReference type="ARBA" id="ARBA00022692"/>
    </source>
</evidence>
<comment type="subcellular location">
    <subcellularLocation>
        <location evidence="2">Cell membrane</location>
        <topology evidence="2">Multi-pass membrane protein</topology>
    </subcellularLocation>
</comment>
<dbReference type="GO" id="GO:0005886">
    <property type="term" value="C:plasma membrane"/>
    <property type="evidence" value="ECO:0007669"/>
    <property type="project" value="UniProtKB-SubCell"/>
</dbReference>
<dbReference type="OrthoDB" id="9799199at2"/>
<dbReference type="PANTHER" id="PTHR46382">
    <property type="entry name" value="PHOSPHATIDATE CYTIDYLYLTRANSFERASE"/>
    <property type="match status" value="1"/>
</dbReference>
<keyword evidence="12 24" id="KW-0548">Nucleotidyltransferase</keyword>
<evidence type="ECO:0000256" key="10">
    <source>
        <dbReference type="ARBA" id="ARBA00022679"/>
    </source>
</evidence>
<gene>
    <name evidence="24" type="primary">cdsA</name>
    <name evidence="24" type="ordered locus">Curi_c15660</name>
</gene>
<evidence type="ECO:0000256" key="8">
    <source>
        <dbReference type="ARBA" id="ARBA00022475"/>
    </source>
</evidence>
<dbReference type="RefSeq" id="WP_014967710.1">
    <property type="nucleotide sequence ID" value="NC_018664.1"/>
</dbReference>
<evidence type="ECO:0000256" key="20">
    <source>
        <dbReference type="ARBA" id="ARBA00032253"/>
    </source>
</evidence>
<keyword evidence="15" id="KW-0472">Membrane</keyword>
<evidence type="ECO:0000313" key="24">
    <source>
        <dbReference type="EMBL" id="AFS78574.1"/>
    </source>
</evidence>
<dbReference type="PATRIC" id="fig|1128398.3.peg.1604"/>
<dbReference type="KEGG" id="cad:Curi_c15660"/>
<reference evidence="24 25" key="1">
    <citation type="journal article" date="2012" name="PLoS ONE">
        <title>The purine-utilizing bacterium Clostridium acidurici 9a: a genome-guided metabolic reconsideration.</title>
        <authorList>
            <person name="Hartwich K."/>
            <person name="Poehlein A."/>
            <person name="Daniel R."/>
        </authorList>
    </citation>
    <scope>NUCLEOTIDE SEQUENCE [LARGE SCALE GENOMIC DNA]</scope>
    <source>
        <strain evidence="25">ATCC 7906 / DSM 604 / BCRC 14475 / CIP 104303 / KCTC 5404 / NCIMB 10678 / 9a</strain>
    </source>
</reference>
<evidence type="ECO:0000256" key="16">
    <source>
        <dbReference type="ARBA" id="ARBA00023209"/>
    </source>
</evidence>
<comment type="pathway">
    <text evidence="4">Lipid metabolism.</text>
</comment>
<keyword evidence="14" id="KW-0443">Lipid metabolism</keyword>
<dbReference type="GO" id="GO:0016024">
    <property type="term" value="P:CDP-diacylglycerol biosynthetic process"/>
    <property type="evidence" value="ECO:0007669"/>
    <property type="project" value="TreeGrafter"/>
</dbReference>
<keyword evidence="13" id="KW-1133">Transmembrane helix</keyword>
<comment type="similarity">
    <text evidence="5">Belongs to the CDS family.</text>
</comment>
<evidence type="ECO:0000256" key="15">
    <source>
        <dbReference type="ARBA" id="ARBA00023136"/>
    </source>
</evidence>
<dbReference type="AlphaFoldDB" id="K0AZ76"/>
<evidence type="ECO:0000313" key="25">
    <source>
        <dbReference type="Proteomes" id="UP000006094"/>
    </source>
</evidence>
<dbReference type="eggNOG" id="COG4589">
    <property type="taxonomic scope" value="Bacteria"/>
</dbReference>